<evidence type="ECO:0000256" key="1">
    <source>
        <dbReference type="SAM" id="MobiDB-lite"/>
    </source>
</evidence>
<dbReference type="WBParaSite" id="GPUH_0000519201-mRNA-1">
    <property type="protein sequence ID" value="GPUH_0000519201-mRNA-1"/>
    <property type="gene ID" value="GPUH_0000519201"/>
</dbReference>
<accession>A0A183D8Z4</accession>
<proteinExistence type="predicted"/>
<name>A0A183D8Z4_9BILA</name>
<reference evidence="4" key="1">
    <citation type="submission" date="2016-06" db="UniProtKB">
        <authorList>
            <consortium name="WormBaseParasite"/>
        </authorList>
    </citation>
    <scope>IDENTIFICATION</scope>
</reference>
<evidence type="ECO:0000313" key="4">
    <source>
        <dbReference type="WBParaSite" id="GPUH_0000519201-mRNA-1"/>
    </source>
</evidence>
<dbReference type="Proteomes" id="UP000271098">
    <property type="component" value="Unassembled WGS sequence"/>
</dbReference>
<dbReference type="EMBL" id="UYRT01010665">
    <property type="protein sequence ID" value="VDK49548.1"/>
    <property type="molecule type" value="Genomic_DNA"/>
</dbReference>
<reference evidence="2 3" key="2">
    <citation type="submission" date="2018-11" db="EMBL/GenBank/DDBJ databases">
        <authorList>
            <consortium name="Pathogen Informatics"/>
        </authorList>
    </citation>
    <scope>NUCLEOTIDE SEQUENCE [LARGE SCALE GENOMIC DNA]</scope>
</reference>
<keyword evidence="3" id="KW-1185">Reference proteome</keyword>
<feature type="compositionally biased region" description="Low complexity" evidence="1">
    <location>
        <begin position="60"/>
        <end position="78"/>
    </location>
</feature>
<protein>
    <submittedName>
        <fullName evidence="4">Ovule protein</fullName>
    </submittedName>
</protein>
<feature type="compositionally biased region" description="Polar residues" evidence="1">
    <location>
        <begin position="39"/>
        <end position="49"/>
    </location>
</feature>
<sequence length="78" mass="8109">MSLFVSVEFSTPPVIEPGSDSKIPKSLKNCSSADPVKEPQSSSNFSSADSLEKGQGVVKPSSSDSVDPVPSLDSLKNP</sequence>
<evidence type="ECO:0000313" key="2">
    <source>
        <dbReference type="EMBL" id="VDK49548.1"/>
    </source>
</evidence>
<feature type="region of interest" description="Disordered" evidence="1">
    <location>
        <begin position="1"/>
        <end position="78"/>
    </location>
</feature>
<evidence type="ECO:0000313" key="3">
    <source>
        <dbReference type="Proteomes" id="UP000271098"/>
    </source>
</evidence>
<gene>
    <name evidence="2" type="ORF">GPUH_LOCUS5185</name>
</gene>
<dbReference type="AlphaFoldDB" id="A0A183D8Z4"/>
<organism evidence="4">
    <name type="scientific">Gongylonema pulchrum</name>
    <dbReference type="NCBI Taxonomy" id="637853"/>
    <lineage>
        <taxon>Eukaryota</taxon>
        <taxon>Metazoa</taxon>
        <taxon>Ecdysozoa</taxon>
        <taxon>Nematoda</taxon>
        <taxon>Chromadorea</taxon>
        <taxon>Rhabditida</taxon>
        <taxon>Spirurina</taxon>
        <taxon>Spiruromorpha</taxon>
        <taxon>Spiruroidea</taxon>
        <taxon>Gongylonematidae</taxon>
        <taxon>Gongylonema</taxon>
    </lineage>
</organism>